<evidence type="ECO:0000256" key="5">
    <source>
        <dbReference type="ARBA" id="ARBA00023172"/>
    </source>
</evidence>
<comment type="cofactor">
    <cofactor evidence="8">
        <name>a divalent metal cation</name>
        <dbReference type="ChEBI" id="CHEBI:60240"/>
    </cofactor>
</comment>
<dbReference type="CDD" id="cd10455">
    <property type="entry name" value="GIY-YIG_SLX1"/>
    <property type="match status" value="1"/>
</dbReference>
<keyword evidence="7 8" id="KW-0539">Nucleus</keyword>
<evidence type="ECO:0000313" key="11">
    <source>
        <dbReference type="EMBL" id="EKM57134.1"/>
    </source>
</evidence>
<feature type="domain" description="GIY-YIG" evidence="10">
    <location>
        <begin position="17"/>
        <end position="99"/>
    </location>
</feature>
<dbReference type="GO" id="GO:0003677">
    <property type="term" value="F:DNA binding"/>
    <property type="evidence" value="ECO:0007669"/>
    <property type="project" value="InterPro"/>
</dbReference>
<dbReference type="InParanoid" id="K5WDM2"/>
<comment type="caution">
    <text evidence="8">Lacks conserved residue(s) required for the propagation of feature annotation.</text>
</comment>
<dbReference type="InterPro" id="IPR035901">
    <property type="entry name" value="GIY-YIG_endonuc_sf"/>
</dbReference>
<name>K5WDM2_PHACS</name>
<proteinExistence type="inferred from homology"/>
<gene>
    <name evidence="11" type="ORF">PHACADRAFT_172822</name>
</gene>
<dbReference type="HAMAP" id="MF_03100">
    <property type="entry name" value="Endonuc_su_Slx1"/>
    <property type="match status" value="1"/>
</dbReference>
<dbReference type="Gene3D" id="3.30.40.10">
    <property type="entry name" value="Zinc/RING finger domain, C3HC4 (zinc finger)"/>
    <property type="match status" value="1"/>
</dbReference>
<feature type="compositionally biased region" description="Acidic residues" evidence="9">
    <location>
        <begin position="281"/>
        <end position="306"/>
    </location>
</feature>
<evidence type="ECO:0000259" key="10">
    <source>
        <dbReference type="PROSITE" id="PS50164"/>
    </source>
</evidence>
<organism evidence="11 12">
    <name type="scientific">Phanerochaete carnosa (strain HHB-10118-sp)</name>
    <name type="common">White-rot fungus</name>
    <name type="synonym">Peniophora carnosa</name>
    <dbReference type="NCBI Taxonomy" id="650164"/>
    <lineage>
        <taxon>Eukaryota</taxon>
        <taxon>Fungi</taxon>
        <taxon>Dikarya</taxon>
        <taxon>Basidiomycota</taxon>
        <taxon>Agaricomycotina</taxon>
        <taxon>Agaricomycetes</taxon>
        <taxon>Polyporales</taxon>
        <taxon>Phanerochaetaceae</taxon>
        <taxon>Phanerochaete</taxon>
    </lineage>
</organism>
<dbReference type="PROSITE" id="PS50164">
    <property type="entry name" value="GIY_YIG"/>
    <property type="match status" value="1"/>
</dbReference>
<dbReference type="EMBL" id="JH930471">
    <property type="protein sequence ID" value="EKM57134.1"/>
    <property type="molecule type" value="Genomic_DNA"/>
</dbReference>
<dbReference type="GO" id="GO:0017108">
    <property type="term" value="F:5'-flap endonuclease activity"/>
    <property type="evidence" value="ECO:0007669"/>
    <property type="project" value="InterPro"/>
</dbReference>
<evidence type="ECO:0000256" key="7">
    <source>
        <dbReference type="ARBA" id="ARBA00023242"/>
    </source>
</evidence>
<evidence type="ECO:0000256" key="1">
    <source>
        <dbReference type="ARBA" id="ARBA00022722"/>
    </source>
</evidence>
<dbReference type="FunFam" id="3.40.1440.10:FF:000006">
    <property type="entry name" value="Structure-specific endonuclease subunit SLX1"/>
    <property type="match status" value="1"/>
</dbReference>
<feature type="compositionally biased region" description="Polar residues" evidence="9">
    <location>
        <begin position="400"/>
        <end position="416"/>
    </location>
</feature>
<feature type="compositionally biased region" description="Basic and acidic residues" evidence="9">
    <location>
        <begin position="339"/>
        <end position="353"/>
    </location>
</feature>
<dbReference type="GO" id="GO:0000724">
    <property type="term" value="P:double-strand break repair via homologous recombination"/>
    <property type="evidence" value="ECO:0007669"/>
    <property type="project" value="TreeGrafter"/>
</dbReference>
<dbReference type="InterPro" id="IPR050381">
    <property type="entry name" value="SLX1_endonuclease"/>
</dbReference>
<evidence type="ECO:0000256" key="3">
    <source>
        <dbReference type="ARBA" id="ARBA00022763"/>
    </source>
</evidence>
<reference evidence="11 12" key="1">
    <citation type="journal article" date="2012" name="BMC Genomics">
        <title>Comparative genomics of the white-rot fungi, Phanerochaete carnosa and P. chrysosporium, to elucidate the genetic basis of the distinct wood types they colonize.</title>
        <authorList>
            <person name="Suzuki H."/>
            <person name="MacDonald J."/>
            <person name="Syed K."/>
            <person name="Salamov A."/>
            <person name="Hori C."/>
            <person name="Aerts A."/>
            <person name="Henrissat B."/>
            <person name="Wiebenga A."/>
            <person name="vanKuyk P.A."/>
            <person name="Barry K."/>
            <person name="Lindquist E."/>
            <person name="LaButti K."/>
            <person name="Lapidus A."/>
            <person name="Lucas S."/>
            <person name="Coutinho P."/>
            <person name="Gong Y."/>
            <person name="Samejima M."/>
            <person name="Mahadevan R."/>
            <person name="Abou-Zaid M."/>
            <person name="de Vries R.P."/>
            <person name="Igarashi K."/>
            <person name="Yadav J.S."/>
            <person name="Grigoriev I.V."/>
            <person name="Master E.R."/>
        </authorList>
    </citation>
    <scope>NUCLEOTIDE SEQUENCE [LARGE SCALE GENOMIC DNA]</scope>
    <source>
        <strain evidence="11 12">HHB-10118-sp</strain>
    </source>
</reference>
<feature type="region of interest" description="Disordered" evidence="9">
    <location>
        <begin position="373"/>
        <end position="453"/>
    </location>
</feature>
<keyword evidence="5 8" id="KW-0233">DNA recombination</keyword>
<protein>
    <recommendedName>
        <fullName evidence="10">GIY-YIG domain-containing protein</fullName>
    </recommendedName>
</protein>
<keyword evidence="2 8" id="KW-0255">Endonuclease</keyword>
<dbReference type="Proteomes" id="UP000008370">
    <property type="component" value="Unassembled WGS sequence"/>
</dbReference>
<comment type="function">
    <text evidence="8">Catalytic subunit of the SLX1-SLX4 structure-specific endonuclease that resolves DNA secondary structures generated during DNA repair and recombination. Has endonuclease activity towards branched DNA substrates, introducing single-strand cuts in duplex DNA close to junctions with ss-DNA.</text>
</comment>
<evidence type="ECO:0000256" key="2">
    <source>
        <dbReference type="ARBA" id="ARBA00022759"/>
    </source>
</evidence>
<dbReference type="InterPro" id="IPR000305">
    <property type="entry name" value="GIY-YIG_endonuc"/>
</dbReference>
<dbReference type="SMART" id="SM00384">
    <property type="entry name" value="AT_hook"/>
    <property type="match status" value="3"/>
</dbReference>
<feature type="compositionally biased region" description="Basic and acidic residues" evidence="9">
    <location>
        <begin position="307"/>
        <end position="322"/>
    </location>
</feature>
<evidence type="ECO:0000256" key="9">
    <source>
        <dbReference type="SAM" id="MobiDB-lite"/>
    </source>
</evidence>
<keyword evidence="6 8" id="KW-0234">DNA repair</keyword>
<keyword evidence="4 8" id="KW-0378">Hydrolase</keyword>
<dbReference type="InterPro" id="IPR027520">
    <property type="entry name" value="Slx1"/>
</dbReference>
<evidence type="ECO:0000256" key="4">
    <source>
        <dbReference type="ARBA" id="ARBA00022801"/>
    </source>
</evidence>
<dbReference type="InterPro" id="IPR017956">
    <property type="entry name" value="AT_hook_DNA-bd_motif"/>
</dbReference>
<dbReference type="InterPro" id="IPR013083">
    <property type="entry name" value="Znf_RING/FYVE/PHD"/>
</dbReference>
<evidence type="ECO:0000256" key="6">
    <source>
        <dbReference type="ARBA" id="ARBA00023204"/>
    </source>
</evidence>
<evidence type="ECO:0000313" key="12">
    <source>
        <dbReference type="Proteomes" id="UP000008370"/>
    </source>
</evidence>
<dbReference type="Pfam" id="PF21202">
    <property type="entry name" value="SLX1_C"/>
    <property type="match status" value="1"/>
</dbReference>
<feature type="compositionally biased region" description="Low complexity" evidence="9">
    <location>
        <begin position="373"/>
        <end position="382"/>
    </location>
</feature>
<dbReference type="PANTHER" id="PTHR20208">
    <property type="entry name" value="STRUCTURE-SPECIFIC ENDONUCLEASE SUBUNIT SLX1"/>
    <property type="match status" value="1"/>
</dbReference>
<dbReference type="GO" id="GO:0008821">
    <property type="term" value="F:crossover junction DNA endonuclease activity"/>
    <property type="evidence" value="ECO:0007669"/>
    <property type="project" value="TreeGrafter"/>
</dbReference>
<dbReference type="GeneID" id="18909612"/>
<accession>K5WDM2</accession>
<dbReference type="RefSeq" id="XP_007394957.1">
    <property type="nucleotide sequence ID" value="XM_007394895.1"/>
</dbReference>
<comment type="subunit">
    <text evidence="8">Forms a heterodimer with SLX4.</text>
</comment>
<keyword evidence="3 8" id="KW-0227">DNA damage</keyword>
<dbReference type="OrthoDB" id="24645at2759"/>
<dbReference type="Gene3D" id="3.40.1440.10">
    <property type="entry name" value="GIY-YIG endonuclease"/>
    <property type="match status" value="1"/>
</dbReference>
<keyword evidence="1 8" id="KW-0540">Nuclease</keyword>
<dbReference type="Pfam" id="PF01541">
    <property type="entry name" value="GIY-YIG"/>
    <property type="match status" value="1"/>
</dbReference>
<dbReference type="KEGG" id="pco:PHACADRAFT_172822"/>
<dbReference type="InterPro" id="IPR048749">
    <property type="entry name" value="SLX1_C"/>
</dbReference>
<comment type="subcellular location">
    <subcellularLocation>
        <location evidence="8">Nucleus</location>
    </subcellularLocation>
</comment>
<comment type="similarity">
    <text evidence="8">Belongs to the SLX1 family.</text>
</comment>
<keyword evidence="12" id="KW-1185">Reference proteome</keyword>
<dbReference type="PANTHER" id="PTHR20208:SF10">
    <property type="entry name" value="STRUCTURE-SPECIFIC ENDONUCLEASE SUBUNIT SLX1"/>
    <property type="match status" value="1"/>
</dbReference>
<dbReference type="HOGENOM" id="CLU_030739_3_0_1"/>
<sequence>MATPVTRSTLVNHCVPPFYACYLLRSVKTSKSMATYIGSTPSPPRRIRQHNGEITQGARKTERNRPWVMQMIVCGFPSKLAALQFEWAWQHPHISRHLRRGDGKAKVAHGMICSHPYNTWALHVKLFTEEAAKTWNVLYRKESPPLGFTSAVELEGVDGKSGKTGSGRTGPIDVTDAQFTTSHLYKAYSLAGPYYCSVCKEPITDFPSNALDIALCPAPGCKSLSHLTCLAKSFVPSTSVSSTAPLIPRGGCCTACKIYVLWGDVVRGCYRIHKGGAVEVLEDSEDEMSEEDEGMDTDADTDAMDVDSEKHSELKTPKEKGKAKPRVIATTKPRGRSRKAVDAKEPKAKDSRIKPARVPVPAIEEEGEFFDIDNIGSSDSGSTADIIPQPTARGRGRQPKSITSVTNSAAPIQPASTLPLPAKKRGRPQKHIVELESVAPSQIAPASPPARKLGRLMKRPEEVDFFDVKSDGELEDALSELSISSPDLSGMENEVFGGALQRRPSVSRKAEYIEISD</sequence>
<dbReference type="STRING" id="650164.K5WDM2"/>
<feature type="region of interest" description="Disordered" evidence="9">
    <location>
        <begin position="281"/>
        <end position="354"/>
    </location>
</feature>
<dbReference type="AlphaFoldDB" id="K5WDM2"/>
<evidence type="ECO:0000256" key="8">
    <source>
        <dbReference type="HAMAP-Rule" id="MF_03100"/>
    </source>
</evidence>
<dbReference type="GO" id="GO:0033557">
    <property type="term" value="C:Slx1-Slx4 complex"/>
    <property type="evidence" value="ECO:0007669"/>
    <property type="project" value="UniProtKB-UniRule"/>
</dbReference>